<protein>
    <submittedName>
        <fullName evidence="2">Uncharacterized protein LOC113413413 isoform X1</fullName>
    </submittedName>
</protein>
<dbReference type="PANTHER" id="PTHR37404">
    <property type="entry name" value="HCG1796489"/>
    <property type="match status" value="1"/>
</dbReference>
<dbReference type="InterPro" id="IPR053347">
    <property type="entry name" value="Axonemal_MT_stabilizer"/>
</dbReference>
<dbReference type="AlphaFoldDB" id="A0A6J1UAB2"/>
<dbReference type="Proteomes" id="UP000504612">
    <property type="component" value="Unplaced"/>
</dbReference>
<gene>
    <name evidence="2" type="primary">LOC113413413</name>
</gene>
<evidence type="ECO:0000313" key="2">
    <source>
        <dbReference type="RefSeq" id="XP_026525398.1"/>
    </source>
</evidence>
<name>A0A6J1UAB2_9SAUR</name>
<sequence>MAGTFSAFPFAWEVDSGALVPPEGRRQDWRLTSSGVGLNYSPSLPFPPPYARATIQEPLPPASQKVWRDEVIPRLATTAQLAHCMKTHRELLAQPRYSVSALHPSVHYNKELREKLKLRAWRFPLTMENQKSEIQANFRGWPNLPHDPTFHAGPQPFRLAAHHADGASKSVVATTQNNDLAGRPFYICDKAVLQLNEPYLSTTAQDFRSFTQLVEHLWKELQGYTQKKIPNLDPYPLIRVPGPMRDLQLFPKATQVPHLILNPAVPHRGLFSLAQKTYQLPNDHKRTWDRFCPVEKPPTVSCRVPVVQIMCVPHMYETEYKCYGSGKPMPV</sequence>
<dbReference type="GeneID" id="113413413"/>
<keyword evidence="1" id="KW-1185">Reference proteome</keyword>
<accession>A0A6J1UAB2</accession>
<dbReference type="PANTHER" id="PTHR37404:SF1">
    <property type="entry name" value="HCG1796489"/>
    <property type="match status" value="1"/>
</dbReference>
<dbReference type="KEGG" id="nss:113413413"/>
<evidence type="ECO:0000313" key="1">
    <source>
        <dbReference type="Proteomes" id="UP000504612"/>
    </source>
</evidence>
<dbReference type="RefSeq" id="XP_026525398.1">
    <property type="nucleotide sequence ID" value="XM_026669613.1"/>
</dbReference>
<reference evidence="2" key="1">
    <citation type="submission" date="2025-08" db="UniProtKB">
        <authorList>
            <consortium name="RefSeq"/>
        </authorList>
    </citation>
    <scope>IDENTIFICATION</scope>
</reference>
<proteinExistence type="predicted"/>
<organism evidence="1 2">
    <name type="scientific">Notechis scutatus</name>
    <name type="common">mainland tiger snake</name>
    <dbReference type="NCBI Taxonomy" id="8663"/>
    <lineage>
        <taxon>Eukaryota</taxon>
        <taxon>Metazoa</taxon>
        <taxon>Chordata</taxon>
        <taxon>Craniata</taxon>
        <taxon>Vertebrata</taxon>
        <taxon>Euteleostomi</taxon>
        <taxon>Lepidosauria</taxon>
        <taxon>Squamata</taxon>
        <taxon>Bifurcata</taxon>
        <taxon>Unidentata</taxon>
        <taxon>Episquamata</taxon>
        <taxon>Toxicofera</taxon>
        <taxon>Serpentes</taxon>
        <taxon>Colubroidea</taxon>
        <taxon>Elapidae</taxon>
        <taxon>Hydrophiinae</taxon>
        <taxon>Notechis</taxon>
    </lineage>
</organism>